<organism evidence="4 5">
    <name type="scientific">Uliginosibacterium flavum</name>
    <dbReference type="NCBI Taxonomy" id="1396831"/>
    <lineage>
        <taxon>Bacteria</taxon>
        <taxon>Pseudomonadati</taxon>
        <taxon>Pseudomonadota</taxon>
        <taxon>Betaproteobacteria</taxon>
        <taxon>Rhodocyclales</taxon>
        <taxon>Zoogloeaceae</taxon>
        <taxon>Uliginosibacterium</taxon>
    </lineage>
</organism>
<comment type="caution">
    <text evidence="4">The sequence shown here is derived from an EMBL/GenBank/DDBJ whole genome shotgun (WGS) entry which is preliminary data.</text>
</comment>
<accession>A0ABV2TIC3</accession>
<gene>
    <name evidence="4" type="ORF">ABXR19_05670</name>
</gene>
<evidence type="ECO:0000313" key="5">
    <source>
        <dbReference type="Proteomes" id="UP001549691"/>
    </source>
</evidence>
<dbReference type="InterPro" id="IPR036680">
    <property type="entry name" value="SPOR-like_sf"/>
</dbReference>
<keyword evidence="5" id="KW-1185">Reference proteome</keyword>
<feature type="domain" description="SPOR" evidence="3">
    <location>
        <begin position="149"/>
        <end position="223"/>
    </location>
</feature>
<evidence type="ECO:0000259" key="3">
    <source>
        <dbReference type="PROSITE" id="PS51724"/>
    </source>
</evidence>
<keyword evidence="2" id="KW-1133">Transmembrane helix</keyword>
<feature type="region of interest" description="Disordered" evidence="1">
    <location>
        <begin position="101"/>
        <end position="135"/>
    </location>
</feature>
<dbReference type="Pfam" id="PF05036">
    <property type="entry name" value="SPOR"/>
    <property type="match status" value="1"/>
</dbReference>
<dbReference type="Gene3D" id="3.30.70.1070">
    <property type="entry name" value="Sporulation related repeat"/>
    <property type="match status" value="1"/>
</dbReference>
<keyword evidence="2" id="KW-0812">Transmembrane</keyword>
<dbReference type="PANTHER" id="PTHR38687:SF1">
    <property type="entry name" value="CELL DIVISION PROTEIN DEDD"/>
    <property type="match status" value="1"/>
</dbReference>
<evidence type="ECO:0000256" key="1">
    <source>
        <dbReference type="SAM" id="MobiDB-lite"/>
    </source>
</evidence>
<dbReference type="RefSeq" id="WP_354600129.1">
    <property type="nucleotide sequence ID" value="NZ_JBEWZI010000004.1"/>
</dbReference>
<keyword evidence="2" id="KW-0472">Membrane</keyword>
<feature type="compositionally biased region" description="Low complexity" evidence="1">
    <location>
        <begin position="75"/>
        <end position="88"/>
    </location>
</feature>
<evidence type="ECO:0000313" key="4">
    <source>
        <dbReference type="EMBL" id="MET7013667.1"/>
    </source>
</evidence>
<feature type="compositionally biased region" description="Low complexity" evidence="1">
    <location>
        <begin position="108"/>
        <end position="124"/>
    </location>
</feature>
<proteinExistence type="predicted"/>
<dbReference type="SUPFAM" id="SSF110997">
    <property type="entry name" value="Sporulation related repeat"/>
    <property type="match status" value="1"/>
</dbReference>
<dbReference type="InterPro" id="IPR052521">
    <property type="entry name" value="Cell_div_SPOR-domain"/>
</dbReference>
<protein>
    <submittedName>
        <fullName evidence="4">SPOR domain-containing protein</fullName>
    </submittedName>
</protein>
<reference evidence="4 5" key="1">
    <citation type="submission" date="2024-07" db="EMBL/GenBank/DDBJ databases">
        <title>Uliginosibacterium flavum JJ3220;KACC:17644.</title>
        <authorList>
            <person name="Kim M.K."/>
        </authorList>
    </citation>
    <scope>NUCLEOTIDE SEQUENCE [LARGE SCALE GENOMIC DNA]</scope>
    <source>
        <strain evidence="4 5">KACC:17644</strain>
    </source>
</reference>
<feature type="region of interest" description="Disordered" evidence="1">
    <location>
        <begin position="39"/>
        <end position="88"/>
    </location>
</feature>
<dbReference type="PROSITE" id="PS51724">
    <property type="entry name" value="SPOR"/>
    <property type="match status" value="1"/>
</dbReference>
<dbReference type="InterPro" id="IPR007730">
    <property type="entry name" value="SPOR-like_dom"/>
</dbReference>
<evidence type="ECO:0000256" key="2">
    <source>
        <dbReference type="SAM" id="Phobius"/>
    </source>
</evidence>
<feature type="transmembrane region" description="Helical" evidence="2">
    <location>
        <begin position="18"/>
        <end position="36"/>
    </location>
</feature>
<dbReference type="PANTHER" id="PTHR38687">
    <property type="entry name" value="CELL DIVISION PROTEIN DEDD-RELATED"/>
    <property type="match status" value="1"/>
</dbReference>
<dbReference type="Proteomes" id="UP001549691">
    <property type="component" value="Unassembled WGS sequence"/>
</dbReference>
<dbReference type="EMBL" id="JBEWZI010000004">
    <property type="protein sequence ID" value="MET7013667.1"/>
    <property type="molecule type" value="Genomic_DNA"/>
</dbReference>
<name>A0ABV2TIC3_9RHOO</name>
<sequence length="223" mass="23135">MADNDVQLDLKKRSRRRLVGAIALALLAAIVLPMAMDSEPKPASNELQIRIPSQEGSNFASRLITGTPPPPVSPVLPAQSKPSPSAPQVLISAPVVPQSSLQTVEEPAAQSTAATKPEAAASKPAAPPKPPTEAQRAREILDGKPAERAAAGQKLYVQLGVFRDEANAREVLNRAGAAGVKAVGQKTEDKTRVRAGPFADRAAADAAVSKLKKAGLNGIVTGK</sequence>